<gene>
    <name evidence="7" type="primary">rrtA</name>
    <name evidence="7" type="ORF">DXV75_04740</name>
</gene>
<dbReference type="NCBIfam" id="TIGR03902">
    <property type="entry name" value="rhom_GG_sort"/>
    <property type="match status" value="1"/>
</dbReference>
<dbReference type="OrthoDB" id="196054at2"/>
<dbReference type="GO" id="GO:0004252">
    <property type="term" value="F:serine-type endopeptidase activity"/>
    <property type="evidence" value="ECO:0007669"/>
    <property type="project" value="InterPro"/>
</dbReference>
<protein>
    <submittedName>
        <fullName evidence="7">Rhombosortase</fullName>
        <ecNumber evidence="7">3.4.21.-</ecNumber>
    </submittedName>
</protein>
<feature type="transmembrane region" description="Helical" evidence="5">
    <location>
        <begin position="174"/>
        <end position="191"/>
    </location>
</feature>
<feature type="transmembrane region" description="Helical" evidence="5">
    <location>
        <begin position="50"/>
        <end position="76"/>
    </location>
</feature>
<feature type="transmembrane region" description="Helical" evidence="5">
    <location>
        <begin position="83"/>
        <end position="102"/>
    </location>
</feature>
<dbReference type="GO" id="GO:0016020">
    <property type="term" value="C:membrane"/>
    <property type="evidence" value="ECO:0007669"/>
    <property type="project" value="UniProtKB-SubCell"/>
</dbReference>
<keyword evidence="3 5" id="KW-1133">Transmembrane helix</keyword>
<feature type="transmembrane region" description="Helical" evidence="5">
    <location>
        <begin position="138"/>
        <end position="154"/>
    </location>
</feature>
<keyword evidence="7" id="KW-0378">Hydrolase</keyword>
<evidence type="ECO:0000313" key="7">
    <source>
        <dbReference type="EMBL" id="RDV27593.1"/>
    </source>
</evidence>
<keyword evidence="8" id="KW-1185">Reference proteome</keyword>
<comment type="subcellular location">
    <subcellularLocation>
        <location evidence="1">Membrane</location>
        <topology evidence="1">Multi-pass membrane protein</topology>
    </subcellularLocation>
</comment>
<evidence type="ECO:0000256" key="5">
    <source>
        <dbReference type="SAM" id="Phobius"/>
    </source>
</evidence>
<dbReference type="EC" id="3.4.21.-" evidence="7"/>
<dbReference type="InterPro" id="IPR022764">
    <property type="entry name" value="Peptidase_S54_rhomboid_dom"/>
</dbReference>
<organism evidence="7 8">
    <name type="scientific">Alteromonas aestuariivivens</name>
    <dbReference type="NCBI Taxonomy" id="1938339"/>
    <lineage>
        <taxon>Bacteria</taxon>
        <taxon>Pseudomonadati</taxon>
        <taxon>Pseudomonadota</taxon>
        <taxon>Gammaproteobacteria</taxon>
        <taxon>Alteromonadales</taxon>
        <taxon>Alteromonadaceae</taxon>
        <taxon>Alteromonas/Salinimonas group</taxon>
        <taxon>Alteromonas</taxon>
    </lineage>
</organism>
<evidence type="ECO:0000313" key="8">
    <source>
        <dbReference type="Proteomes" id="UP000256561"/>
    </source>
</evidence>
<reference evidence="8" key="1">
    <citation type="submission" date="2018-08" db="EMBL/GenBank/DDBJ databases">
        <authorList>
            <person name="Zhang J."/>
            <person name="Du Z.-J."/>
        </authorList>
    </citation>
    <scope>NUCLEOTIDE SEQUENCE [LARGE SCALE GENOMIC DNA]</scope>
    <source>
        <strain evidence="8">KCTC 52655</strain>
    </source>
</reference>
<dbReference type="SUPFAM" id="SSF144091">
    <property type="entry name" value="Rhomboid-like"/>
    <property type="match status" value="1"/>
</dbReference>
<accession>A0A3D8MD38</accession>
<evidence type="ECO:0000259" key="6">
    <source>
        <dbReference type="Pfam" id="PF01694"/>
    </source>
</evidence>
<sequence length="196" mass="21758">MVSLPYRPTQCLGPLLIALLAILGFLFSPYSNDWFAYDRYAIEGFETWRLISGNIVHTNGFHLLLNLAGLILLWALHGDHYRIGLFLKLFVWCCLGTSLGIYFFSPSLIWYAGLSGALHGVFIWGACMDIRMGIKSGWLLLAGIVFKLGMEQWQGSSAELAELIDANVAVDAHLYGAISGLALFLVMWALSRPAQK</sequence>
<evidence type="ECO:0000256" key="3">
    <source>
        <dbReference type="ARBA" id="ARBA00022989"/>
    </source>
</evidence>
<dbReference type="Gene3D" id="1.20.1540.10">
    <property type="entry name" value="Rhomboid-like"/>
    <property type="match status" value="1"/>
</dbReference>
<dbReference type="EMBL" id="QRHA01000003">
    <property type="protein sequence ID" value="RDV27593.1"/>
    <property type="molecule type" value="Genomic_DNA"/>
</dbReference>
<feature type="domain" description="Peptidase S54 rhomboid" evidence="6">
    <location>
        <begin position="46"/>
        <end position="188"/>
    </location>
</feature>
<keyword evidence="4 5" id="KW-0472">Membrane</keyword>
<dbReference type="InterPro" id="IPR023826">
    <property type="entry name" value="Rhom-like_SP_proteobac"/>
</dbReference>
<dbReference type="Proteomes" id="UP000256561">
    <property type="component" value="Unassembled WGS sequence"/>
</dbReference>
<name>A0A3D8MD38_9ALTE</name>
<evidence type="ECO:0000256" key="4">
    <source>
        <dbReference type="ARBA" id="ARBA00023136"/>
    </source>
</evidence>
<feature type="transmembrane region" description="Helical" evidence="5">
    <location>
        <begin position="108"/>
        <end position="126"/>
    </location>
</feature>
<keyword evidence="2 5" id="KW-0812">Transmembrane</keyword>
<evidence type="ECO:0000256" key="2">
    <source>
        <dbReference type="ARBA" id="ARBA00022692"/>
    </source>
</evidence>
<dbReference type="AlphaFoldDB" id="A0A3D8MD38"/>
<dbReference type="InterPro" id="IPR035952">
    <property type="entry name" value="Rhomboid-like_sf"/>
</dbReference>
<comment type="caution">
    <text evidence="7">The sequence shown here is derived from an EMBL/GenBank/DDBJ whole genome shotgun (WGS) entry which is preliminary data.</text>
</comment>
<dbReference type="Pfam" id="PF01694">
    <property type="entry name" value="Rhomboid"/>
    <property type="match status" value="1"/>
</dbReference>
<evidence type="ECO:0000256" key="1">
    <source>
        <dbReference type="ARBA" id="ARBA00004141"/>
    </source>
</evidence>
<feature type="transmembrane region" description="Helical" evidence="5">
    <location>
        <begin position="12"/>
        <end position="30"/>
    </location>
</feature>
<proteinExistence type="predicted"/>